<evidence type="ECO:0000256" key="1">
    <source>
        <dbReference type="SAM" id="MobiDB-lite"/>
    </source>
</evidence>
<name>A0A9N9ET25_9GLOM</name>
<dbReference type="Pfam" id="PF07714">
    <property type="entry name" value="PK_Tyr_Ser-Thr"/>
    <property type="match status" value="1"/>
</dbReference>
<feature type="compositionally biased region" description="Polar residues" evidence="1">
    <location>
        <begin position="443"/>
        <end position="452"/>
    </location>
</feature>
<reference evidence="3" key="1">
    <citation type="submission" date="2021-06" db="EMBL/GenBank/DDBJ databases">
        <authorList>
            <person name="Kallberg Y."/>
            <person name="Tangrot J."/>
            <person name="Rosling A."/>
        </authorList>
    </citation>
    <scope>NUCLEOTIDE SEQUENCE</scope>
    <source>
        <strain evidence="3">CL551</strain>
    </source>
</reference>
<dbReference type="EMBL" id="CAJVPV010014981">
    <property type="protein sequence ID" value="CAG8689184.1"/>
    <property type="molecule type" value="Genomic_DNA"/>
</dbReference>
<dbReference type="Gene3D" id="1.10.510.10">
    <property type="entry name" value="Transferase(Phosphotransferase) domain 1"/>
    <property type="match status" value="1"/>
</dbReference>
<dbReference type="OrthoDB" id="2355319at2759"/>
<dbReference type="InterPro" id="IPR011009">
    <property type="entry name" value="Kinase-like_dom_sf"/>
</dbReference>
<keyword evidence="4" id="KW-1185">Reference proteome</keyword>
<dbReference type="PROSITE" id="PS50011">
    <property type="entry name" value="PROTEIN_KINASE_DOM"/>
    <property type="match status" value="1"/>
</dbReference>
<evidence type="ECO:0000313" key="3">
    <source>
        <dbReference type="EMBL" id="CAG8689184.1"/>
    </source>
</evidence>
<protein>
    <submittedName>
        <fullName evidence="3">1417_t:CDS:1</fullName>
    </submittedName>
</protein>
<dbReference type="SUPFAM" id="SSF56112">
    <property type="entry name" value="Protein kinase-like (PK-like)"/>
    <property type="match status" value="1"/>
</dbReference>
<gene>
    <name evidence="3" type="ORF">AMORRO_LOCUS11565</name>
</gene>
<dbReference type="PANTHER" id="PTHR23257">
    <property type="entry name" value="SERINE-THREONINE PROTEIN KINASE"/>
    <property type="match status" value="1"/>
</dbReference>
<proteinExistence type="predicted"/>
<dbReference type="InterPro" id="IPR000719">
    <property type="entry name" value="Prot_kinase_dom"/>
</dbReference>
<accession>A0A9N9ET25</accession>
<dbReference type="GO" id="GO:0004672">
    <property type="term" value="F:protein kinase activity"/>
    <property type="evidence" value="ECO:0007669"/>
    <property type="project" value="InterPro"/>
</dbReference>
<comment type="caution">
    <text evidence="3">The sequence shown here is derived from an EMBL/GenBank/DDBJ whole genome shotgun (WGS) entry which is preliminary data.</text>
</comment>
<evidence type="ECO:0000259" key="2">
    <source>
        <dbReference type="PROSITE" id="PS50011"/>
    </source>
</evidence>
<dbReference type="InterPro" id="IPR001245">
    <property type="entry name" value="Ser-Thr/Tyr_kinase_cat_dom"/>
</dbReference>
<feature type="region of interest" description="Disordered" evidence="1">
    <location>
        <begin position="433"/>
        <end position="452"/>
    </location>
</feature>
<dbReference type="InterPro" id="IPR050167">
    <property type="entry name" value="Ser_Thr_protein_kinase"/>
</dbReference>
<dbReference type="GO" id="GO:0007165">
    <property type="term" value="P:signal transduction"/>
    <property type="evidence" value="ECO:0007669"/>
    <property type="project" value="TreeGrafter"/>
</dbReference>
<dbReference type="Proteomes" id="UP000789342">
    <property type="component" value="Unassembled WGS sequence"/>
</dbReference>
<dbReference type="AlphaFoldDB" id="A0A9N9ET25"/>
<feature type="non-terminal residue" evidence="3">
    <location>
        <position position="498"/>
    </location>
</feature>
<evidence type="ECO:0000313" key="4">
    <source>
        <dbReference type="Proteomes" id="UP000789342"/>
    </source>
</evidence>
<sequence>MPRNEVIYNEKTNAAWKKAFALLNSNTHPGLNQQEEFLCQRFQKEASLTELERTSLINQLQYRYDQLRVKESVKTRICDHCHMQCNAKHYCELCVRKHLRDNFGNWSSGNHRIDRLIQECQQGVASPSHIVEWIDYKQLEDVSYLKEGGCSTICTATRKDGCYYRWNNEAQTLERIGQQKVVLKKLHNSENIGRDWFQEVKLQFTLSGIAGSLANCYGLTKDPQSKDYMLVLYSYANDLRKHSVKNTSTKIWVQKCWMVLCLAGGLYEIHRKRVAHGGLHPGNILYNATVDSWVIGDMGFCGPKDKSPDSIYGDLPYIAPEVLCGEQRTFKSDIYSLGILMWEIATAETPFVHMSYDNDLALEIVNGIRPRICENIPKEYVRIMKRCWDADPKNRPNALIVRNMFDELYVKLYKKSVRTRFLKPMKIGHLVKSTSKKKDEQDLPTTNHGPKMYRSQTRLYSFHNLPTPRNATLKEQRAFDSRYETSISSVLASCRFNN</sequence>
<organism evidence="3 4">
    <name type="scientific">Acaulospora morrowiae</name>
    <dbReference type="NCBI Taxonomy" id="94023"/>
    <lineage>
        <taxon>Eukaryota</taxon>
        <taxon>Fungi</taxon>
        <taxon>Fungi incertae sedis</taxon>
        <taxon>Mucoromycota</taxon>
        <taxon>Glomeromycotina</taxon>
        <taxon>Glomeromycetes</taxon>
        <taxon>Diversisporales</taxon>
        <taxon>Acaulosporaceae</taxon>
        <taxon>Acaulospora</taxon>
    </lineage>
</organism>
<dbReference type="GO" id="GO:0005524">
    <property type="term" value="F:ATP binding"/>
    <property type="evidence" value="ECO:0007669"/>
    <property type="project" value="InterPro"/>
</dbReference>
<feature type="domain" description="Protein kinase" evidence="2">
    <location>
        <begin position="139"/>
        <end position="410"/>
    </location>
</feature>
<dbReference type="GO" id="GO:0005737">
    <property type="term" value="C:cytoplasm"/>
    <property type="evidence" value="ECO:0007669"/>
    <property type="project" value="TreeGrafter"/>
</dbReference>